<dbReference type="GeneID" id="110246096"/>
<dbReference type="FunFam" id="2.60.40.770:FF:000001">
    <property type="entry name" value="NPC intracellular cholesterol transporter 2"/>
    <property type="match status" value="1"/>
</dbReference>
<evidence type="ECO:0000256" key="3">
    <source>
        <dbReference type="ARBA" id="ARBA00022525"/>
    </source>
</evidence>
<dbReference type="InterPro" id="IPR014756">
    <property type="entry name" value="Ig_E-set"/>
</dbReference>
<proteinExistence type="inferred from homology"/>
<dbReference type="SMART" id="SM00737">
    <property type="entry name" value="ML"/>
    <property type="match status" value="1"/>
</dbReference>
<name>A0A913XQG8_EXADI</name>
<dbReference type="AlphaFoldDB" id="A0A913XQG8"/>
<evidence type="ECO:0000256" key="2">
    <source>
        <dbReference type="ARBA" id="ARBA00006370"/>
    </source>
</evidence>
<dbReference type="SUPFAM" id="SSF81296">
    <property type="entry name" value="E set domains"/>
    <property type="match status" value="1"/>
</dbReference>
<reference evidence="5" key="1">
    <citation type="submission" date="2022-11" db="UniProtKB">
        <authorList>
            <consortium name="EnsemblMetazoa"/>
        </authorList>
    </citation>
    <scope>IDENTIFICATION</scope>
</reference>
<dbReference type="RefSeq" id="XP_020908063.2">
    <property type="nucleotide sequence ID" value="XM_021052404.2"/>
</dbReference>
<dbReference type="InterPro" id="IPR039670">
    <property type="entry name" value="NPC2-like"/>
</dbReference>
<dbReference type="GO" id="GO:0032934">
    <property type="term" value="F:sterol binding"/>
    <property type="evidence" value="ECO:0007669"/>
    <property type="project" value="InterPro"/>
</dbReference>
<evidence type="ECO:0000259" key="4">
    <source>
        <dbReference type="SMART" id="SM00737"/>
    </source>
</evidence>
<comment type="subcellular location">
    <subcellularLocation>
        <location evidence="1">Secreted</location>
    </subcellularLocation>
</comment>
<dbReference type="PANTHER" id="PTHR11306">
    <property type="entry name" value="NIEMANN PICK TYPE C2 PROTEIN NPC2-RELATED"/>
    <property type="match status" value="1"/>
</dbReference>
<keyword evidence="6" id="KW-1185">Reference proteome</keyword>
<dbReference type="Gene3D" id="2.60.40.770">
    <property type="match status" value="1"/>
</dbReference>
<comment type="similarity">
    <text evidence="2">Belongs to the NPC2 family.</text>
</comment>
<dbReference type="PANTHER" id="PTHR11306:SF68">
    <property type="entry name" value="NPC INTRACELLULAR CHOLESTEROL TRANSPORTER 2"/>
    <property type="match status" value="1"/>
</dbReference>
<dbReference type="GO" id="GO:0005576">
    <property type="term" value="C:extracellular region"/>
    <property type="evidence" value="ECO:0007669"/>
    <property type="project" value="UniProtKB-SubCell"/>
</dbReference>
<dbReference type="Proteomes" id="UP000887567">
    <property type="component" value="Unplaced"/>
</dbReference>
<keyword evidence="3" id="KW-0964">Secreted</keyword>
<dbReference type="Pfam" id="PF02221">
    <property type="entry name" value="E1_DerP2_DerF2"/>
    <property type="match status" value="1"/>
</dbReference>
<dbReference type="KEGG" id="epa:110246096"/>
<sequence>MMSPDSVQYIYSKALQEVAIQVSTLSSIQLSEVYIFFKMKPAIRLALVVIIATVTSIQAMKLKFTDCGSKVGKLVSVDVDQCTSDDPCSLKRGTNVTSTATMIPLEEVTQATIYMHATVSGITIPIDIPNPNACSGHGLSCPLKSGETVELSMVLEVEAKFPRGKVILKTELKDQAKNDIFCNSIPFNLV</sequence>
<protein>
    <recommendedName>
        <fullName evidence="4">MD-2-related lipid-recognition domain-containing protein</fullName>
    </recommendedName>
</protein>
<dbReference type="OrthoDB" id="6489092at2759"/>
<dbReference type="GO" id="GO:0015918">
    <property type="term" value="P:sterol transport"/>
    <property type="evidence" value="ECO:0007669"/>
    <property type="project" value="InterPro"/>
</dbReference>
<evidence type="ECO:0000313" key="6">
    <source>
        <dbReference type="Proteomes" id="UP000887567"/>
    </source>
</evidence>
<feature type="domain" description="MD-2-related lipid-recognition" evidence="4">
    <location>
        <begin position="64"/>
        <end position="187"/>
    </location>
</feature>
<dbReference type="OMA" id="FFCWKIP"/>
<evidence type="ECO:0000256" key="1">
    <source>
        <dbReference type="ARBA" id="ARBA00004613"/>
    </source>
</evidence>
<dbReference type="EnsemblMetazoa" id="XM_021052404.2">
    <property type="protein sequence ID" value="XP_020908063.2"/>
    <property type="gene ID" value="LOC110246096"/>
</dbReference>
<accession>A0A913XQG8</accession>
<organism evidence="5 6">
    <name type="scientific">Exaiptasia diaphana</name>
    <name type="common">Tropical sea anemone</name>
    <name type="synonym">Aiptasia pulchella</name>
    <dbReference type="NCBI Taxonomy" id="2652724"/>
    <lineage>
        <taxon>Eukaryota</taxon>
        <taxon>Metazoa</taxon>
        <taxon>Cnidaria</taxon>
        <taxon>Anthozoa</taxon>
        <taxon>Hexacorallia</taxon>
        <taxon>Actiniaria</taxon>
        <taxon>Aiptasiidae</taxon>
        <taxon>Exaiptasia</taxon>
    </lineage>
</organism>
<dbReference type="InterPro" id="IPR003172">
    <property type="entry name" value="ML_dom"/>
</dbReference>
<evidence type="ECO:0000313" key="5">
    <source>
        <dbReference type="EnsemblMetazoa" id="XP_020908063.2"/>
    </source>
</evidence>